<organism evidence="7 8">
    <name type="scientific">Arenimonas caeni</name>
    <dbReference type="NCBI Taxonomy" id="2058085"/>
    <lineage>
        <taxon>Bacteria</taxon>
        <taxon>Pseudomonadati</taxon>
        <taxon>Pseudomonadota</taxon>
        <taxon>Gammaproteobacteria</taxon>
        <taxon>Lysobacterales</taxon>
        <taxon>Lysobacteraceae</taxon>
        <taxon>Arenimonas</taxon>
    </lineage>
</organism>
<evidence type="ECO:0000259" key="5">
    <source>
        <dbReference type="Pfam" id="PF25917"/>
    </source>
</evidence>
<reference evidence="7 8" key="1">
    <citation type="submission" date="2018-03" db="EMBL/GenBank/DDBJ databases">
        <title>Arenimonas caeni sp. nov., isolated from activated sludge.</title>
        <authorList>
            <person name="Liu H."/>
        </authorList>
    </citation>
    <scope>NUCLEOTIDE SEQUENCE [LARGE SCALE GENOMIC DNA]</scope>
    <source>
        <strain evidence="8">z29</strain>
    </source>
</reference>
<dbReference type="RefSeq" id="WP_106989208.1">
    <property type="nucleotide sequence ID" value="NZ_KZ679084.1"/>
</dbReference>
<dbReference type="PANTHER" id="PTHR30469">
    <property type="entry name" value="MULTIDRUG RESISTANCE PROTEIN MDTA"/>
    <property type="match status" value="1"/>
</dbReference>
<gene>
    <name evidence="7" type="ORF">C6N40_01385</name>
</gene>
<dbReference type="Pfam" id="PF25917">
    <property type="entry name" value="BSH_RND"/>
    <property type="match status" value="1"/>
</dbReference>
<dbReference type="Pfam" id="PF25876">
    <property type="entry name" value="HH_MFP_RND"/>
    <property type="match status" value="1"/>
</dbReference>
<proteinExistence type="inferred from homology"/>
<dbReference type="GO" id="GO:1990281">
    <property type="term" value="C:efflux pump complex"/>
    <property type="evidence" value="ECO:0007669"/>
    <property type="project" value="TreeGrafter"/>
</dbReference>
<feature type="domain" description="Multidrug resistance protein MdtA-like barrel-sandwich hybrid" evidence="5">
    <location>
        <begin position="65"/>
        <end position="217"/>
    </location>
</feature>
<dbReference type="FunFam" id="2.40.30.170:FF:000010">
    <property type="entry name" value="Efflux RND transporter periplasmic adaptor subunit"/>
    <property type="match status" value="1"/>
</dbReference>
<dbReference type="OrthoDB" id="9791520at2"/>
<evidence type="ECO:0000256" key="2">
    <source>
        <dbReference type="ARBA" id="ARBA00023054"/>
    </source>
</evidence>
<dbReference type="SUPFAM" id="SSF111369">
    <property type="entry name" value="HlyD-like secretion proteins"/>
    <property type="match status" value="1"/>
</dbReference>
<sequence>MPAARSRLPRNLAIAAVAGLLALAAWWLLAGGQGDAGAGFRTAKIDRGDVAVVISATGTLRATTTVDVGSQVSGQVQEVLVDFNDRVSRGQEIARLDPAPLQTRLQQAEADLASARASVNEARATLKNAEADFARKSDLLARQLIARSEADLALAARDQARARVVSAEASVLQRQAAVNNARLDVEYTVIRSPVDGVVLLRDIEPGQTVAASFQTPVLFQIAEDLSQMQIDLSVDEADVGQIREGLAVTFTVDAFPDRQFRGEVRQVRLAATATANVISYPVVVQVQNPDQSLLPGMTASAEIVVSQRQGVLRVPNVALRFQPPEGTAPAAPAGGGGMMQDLPALAAGLGLAPNQQAAFDAAMATMRERAEARAAAMRSAAASGAPAGATGNGGAAPSPEAMRARMQEAFQRTFAEFRDSLDERQRSDWDAGLKAMASARRGTLWTVSGGKLAPVPVRLGVSDGTLTEVSGIDEGAEVVTGQERRPQ</sequence>
<evidence type="ECO:0000256" key="3">
    <source>
        <dbReference type="SAM" id="Coils"/>
    </source>
</evidence>
<dbReference type="InterPro" id="IPR006143">
    <property type="entry name" value="RND_pump_MFP"/>
</dbReference>
<dbReference type="AlphaFoldDB" id="A0A2P6MCX6"/>
<feature type="domain" description="Multidrug resistance protein MdtA-like alpha-helical hairpin" evidence="4">
    <location>
        <begin position="112"/>
        <end position="188"/>
    </location>
</feature>
<evidence type="ECO:0000256" key="1">
    <source>
        <dbReference type="ARBA" id="ARBA00009477"/>
    </source>
</evidence>
<evidence type="ECO:0000259" key="4">
    <source>
        <dbReference type="Pfam" id="PF25876"/>
    </source>
</evidence>
<name>A0A2P6MCX6_9GAMM</name>
<dbReference type="GO" id="GO:0019898">
    <property type="term" value="C:extrinsic component of membrane"/>
    <property type="evidence" value="ECO:0007669"/>
    <property type="project" value="InterPro"/>
</dbReference>
<keyword evidence="2 3" id="KW-0175">Coiled coil</keyword>
<dbReference type="Pfam" id="PF25954">
    <property type="entry name" value="Beta-barrel_RND_2"/>
    <property type="match status" value="1"/>
</dbReference>
<comment type="caution">
    <text evidence="7">The sequence shown here is derived from an EMBL/GenBank/DDBJ whole genome shotgun (WGS) entry which is preliminary data.</text>
</comment>
<dbReference type="GO" id="GO:0015562">
    <property type="term" value="F:efflux transmembrane transporter activity"/>
    <property type="evidence" value="ECO:0007669"/>
    <property type="project" value="TreeGrafter"/>
</dbReference>
<dbReference type="InterPro" id="IPR030190">
    <property type="entry name" value="MacA_alpha-hairpin_sf"/>
</dbReference>
<dbReference type="NCBIfam" id="TIGR01730">
    <property type="entry name" value="RND_mfp"/>
    <property type="match status" value="1"/>
</dbReference>
<feature type="coiled-coil region" evidence="3">
    <location>
        <begin position="105"/>
        <end position="139"/>
    </location>
</feature>
<keyword evidence="8" id="KW-1185">Reference proteome</keyword>
<feature type="domain" description="CusB-like beta-barrel" evidence="6">
    <location>
        <begin position="231"/>
        <end position="303"/>
    </location>
</feature>
<dbReference type="Gene3D" id="2.40.50.100">
    <property type="match status" value="1"/>
</dbReference>
<dbReference type="Proteomes" id="UP000241736">
    <property type="component" value="Unassembled WGS sequence"/>
</dbReference>
<protein>
    <submittedName>
        <fullName evidence="7">Efflux RND transporter periplasmic adaptor subunit</fullName>
    </submittedName>
</protein>
<dbReference type="PANTHER" id="PTHR30469:SF33">
    <property type="entry name" value="SLR1207 PROTEIN"/>
    <property type="match status" value="1"/>
</dbReference>
<dbReference type="EMBL" id="PVLF01000001">
    <property type="protein sequence ID" value="PRH83821.1"/>
    <property type="molecule type" value="Genomic_DNA"/>
</dbReference>
<accession>A0A2P6MCX6</accession>
<dbReference type="GO" id="GO:1990961">
    <property type="term" value="P:xenobiotic detoxification by transmembrane export across the plasma membrane"/>
    <property type="evidence" value="ECO:0007669"/>
    <property type="project" value="InterPro"/>
</dbReference>
<dbReference type="GO" id="GO:1990195">
    <property type="term" value="C:macrolide transmembrane transporter complex"/>
    <property type="evidence" value="ECO:0007669"/>
    <property type="project" value="InterPro"/>
</dbReference>
<evidence type="ECO:0000313" key="7">
    <source>
        <dbReference type="EMBL" id="PRH83821.1"/>
    </source>
</evidence>
<evidence type="ECO:0000313" key="8">
    <source>
        <dbReference type="Proteomes" id="UP000241736"/>
    </source>
</evidence>
<dbReference type="InterPro" id="IPR058625">
    <property type="entry name" value="MdtA-like_BSH"/>
</dbReference>
<dbReference type="GO" id="GO:0030313">
    <property type="term" value="C:cell envelope"/>
    <property type="evidence" value="ECO:0007669"/>
    <property type="project" value="UniProtKB-SubCell"/>
</dbReference>
<dbReference type="InterPro" id="IPR058624">
    <property type="entry name" value="MdtA-like_HH"/>
</dbReference>
<evidence type="ECO:0000259" key="6">
    <source>
        <dbReference type="Pfam" id="PF25954"/>
    </source>
</evidence>
<dbReference type="InterPro" id="IPR058792">
    <property type="entry name" value="Beta-barrel_RND_2"/>
</dbReference>
<comment type="similarity">
    <text evidence="1">Belongs to the membrane fusion protein (MFP) (TC 8.A.1) family.</text>
</comment>
<dbReference type="Gene3D" id="2.40.30.170">
    <property type="match status" value="1"/>
</dbReference>
<dbReference type="Gene3D" id="6.10.140.1990">
    <property type="match status" value="1"/>
</dbReference>